<dbReference type="PANTHER" id="PTHR46068:SF1">
    <property type="entry name" value="TRANSPOSASE IS30-LIKE HTH DOMAIN-CONTAINING PROTEIN"/>
    <property type="match status" value="1"/>
</dbReference>
<dbReference type="SUPFAM" id="SSF46689">
    <property type="entry name" value="Homeodomain-like"/>
    <property type="match status" value="1"/>
</dbReference>
<organism evidence="3 4">
    <name type="scientific">Ancylostoma duodenale</name>
    <dbReference type="NCBI Taxonomy" id="51022"/>
    <lineage>
        <taxon>Eukaryota</taxon>
        <taxon>Metazoa</taxon>
        <taxon>Ecdysozoa</taxon>
        <taxon>Nematoda</taxon>
        <taxon>Chromadorea</taxon>
        <taxon>Rhabditida</taxon>
        <taxon>Rhabditina</taxon>
        <taxon>Rhabditomorpha</taxon>
        <taxon>Strongyloidea</taxon>
        <taxon>Ancylostomatidae</taxon>
        <taxon>Ancylostomatinae</taxon>
        <taxon>Ancylostoma</taxon>
    </lineage>
</organism>
<dbReference type="AlphaFoldDB" id="A0A0C2FQ16"/>
<evidence type="ECO:0000256" key="2">
    <source>
        <dbReference type="SAM" id="MobiDB-lite"/>
    </source>
</evidence>
<dbReference type="Proteomes" id="UP000054047">
    <property type="component" value="Unassembled WGS sequence"/>
</dbReference>
<dbReference type="PANTHER" id="PTHR46068">
    <property type="entry name" value="PROTEIN CBG27172"/>
    <property type="match status" value="1"/>
</dbReference>
<proteinExistence type="predicted"/>
<name>A0A0C2FQ16_9BILA</name>
<comment type="subcellular location">
    <subcellularLocation>
        <location evidence="1">Nucleus</location>
    </subcellularLocation>
</comment>
<dbReference type="InterPro" id="IPR009057">
    <property type="entry name" value="Homeodomain-like_sf"/>
</dbReference>
<dbReference type="GO" id="GO:0005634">
    <property type="term" value="C:nucleus"/>
    <property type="evidence" value="ECO:0007669"/>
    <property type="project" value="UniProtKB-SubCell"/>
</dbReference>
<accession>A0A0C2FQ16</accession>
<protein>
    <recommendedName>
        <fullName evidence="5">Transposase IS30-like HTH domain-containing protein</fullName>
    </recommendedName>
</protein>
<keyword evidence="4" id="KW-1185">Reference proteome</keyword>
<dbReference type="OrthoDB" id="4843387at2759"/>
<feature type="region of interest" description="Disordered" evidence="2">
    <location>
        <begin position="44"/>
        <end position="68"/>
    </location>
</feature>
<sequence>MRVSESERAAIERLRKNWYSSQKIAEILKIGSSTVKYPYKRHLETGSNQDRPLSGRPVTESTNSTVRKIKKRITRNPKQFMRKLARTLNSNREVVRKTVPRKLKMFPYKQVKAHILTDKVLQNSETSPSGGPPPRCHLERQKTLYDRRICERAKQSYSDPDSF</sequence>
<evidence type="ECO:0000256" key="1">
    <source>
        <dbReference type="ARBA" id="ARBA00004123"/>
    </source>
</evidence>
<dbReference type="EMBL" id="KN768190">
    <property type="protein sequence ID" value="KIH47001.1"/>
    <property type="molecule type" value="Genomic_DNA"/>
</dbReference>
<evidence type="ECO:0000313" key="4">
    <source>
        <dbReference type="Proteomes" id="UP000054047"/>
    </source>
</evidence>
<reference evidence="3 4" key="1">
    <citation type="submission" date="2013-12" db="EMBL/GenBank/DDBJ databases">
        <title>Draft genome of the parsitic nematode Ancylostoma duodenale.</title>
        <authorList>
            <person name="Mitreva M."/>
        </authorList>
    </citation>
    <scope>NUCLEOTIDE SEQUENCE [LARGE SCALE GENOMIC DNA]</scope>
    <source>
        <strain evidence="3 4">Zhejiang</strain>
    </source>
</reference>
<evidence type="ECO:0000313" key="3">
    <source>
        <dbReference type="EMBL" id="KIH47001.1"/>
    </source>
</evidence>
<gene>
    <name evidence="3" type="ORF">ANCDUO_22942</name>
</gene>
<evidence type="ECO:0008006" key="5">
    <source>
        <dbReference type="Google" id="ProtNLM"/>
    </source>
</evidence>